<dbReference type="AlphaFoldDB" id="A0AAE0DAP5"/>
<evidence type="ECO:0000313" key="2">
    <source>
        <dbReference type="EMBL" id="KAK2775560.1"/>
    </source>
</evidence>
<proteinExistence type="predicted"/>
<feature type="region of interest" description="Disordered" evidence="1">
    <location>
        <begin position="1"/>
        <end position="71"/>
    </location>
</feature>
<dbReference type="EMBL" id="VYYT01000035">
    <property type="protein sequence ID" value="KAK2775560.1"/>
    <property type="molecule type" value="Genomic_DNA"/>
</dbReference>
<keyword evidence="3" id="KW-1185">Reference proteome</keyword>
<feature type="compositionally biased region" description="Polar residues" evidence="1">
    <location>
        <begin position="58"/>
        <end position="68"/>
    </location>
</feature>
<evidence type="ECO:0000313" key="3">
    <source>
        <dbReference type="Proteomes" id="UP001281614"/>
    </source>
</evidence>
<comment type="caution">
    <text evidence="2">The sequence shown here is derived from an EMBL/GenBank/DDBJ whole genome shotgun (WGS) entry which is preliminary data.</text>
</comment>
<reference evidence="2" key="1">
    <citation type="submission" date="2023-02" db="EMBL/GenBank/DDBJ databases">
        <title>Colletotrichum kahawae CIFC_Que2 genome sequencing and assembly.</title>
        <authorList>
            <person name="Baroncelli R."/>
        </authorList>
    </citation>
    <scope>NUCLEOTIDE SEQUENCE</scope>
    <source>
        <strain evidence="2">CIFC_Que2</strain>
    </source>
</reference>
<feature type="compositionally biased region" description="Polar residues" evidence="1">
    <location>
        <begin position="1"/>
        <end position="21"/>
    </location>
</feature>
<gene>
    <name evidence="2" type="ORF">CKAH01_03446</name>
</gene>
<evidence type="ECO:0000256" key="1">
    <source>
        <dbReference type="SAM" id="MobiDB-lite"/>
    </source>
</evidence>
<name>A0AAE0DAP5_COLKA</name>
<sequence length="129" mass="13930">MTQTVAIRQPNQPIQNITSAAETDGYHDPSEIHPTSQAHVHTGAHPLTASPPGLSPAPTMSPSKQQEPAESVTFHKIWGDWAGWAGWVTVGRDSPGRVSSDSRMTTSGPVKLVIASGRNDFFIVMFREV</sequence>
<accession>A0AAE0DAP5</accession>
<protein>
    <submittedName>
        <fullName evidence="2">Uncharacterized protein</fullName>
    </submittedName>
</protein>
<organism evidence="2 3">
    <name type="scientific">Colletotrichum kahawae</name>
    <name type="common">Coffee berry disease fungus</name>
    <dbReference type="NCBI Taxonomy" id="34407"/>
    <lineage>
        <taxon>Eukaryota</taxon>
        <taxon>Fungi</taxon>
        <taxon>Dikarya</taxon>
        <taxon>Ascomycota</taxon>
        <taxon>Pezizomycotina</taxon>
        <taxon>Sordariomycetes</taxon>
        <taxon>Hypocreomycetidae</taxon>
        <taxon>Glomerellales</taxon>
        <taxon>Glomerellaceae</taxon>
        <taxon>Colletotrichum</taxon>
        <taxon>Colletotrichum gloeosporioides species complex</taxon>
    </lineage>
</organism>
<dbReference type="Proteomes" id="UP001281614">
    <property type="component" value="Unassembled WGS sequence"/>
</dbReference>